<accession>A0ABS8FZ69</accession>
<evidence type="ECO:0000256" key="1">
    <source>
        <dbReference type="ARBA" id="ARBA00004370"/>
    </source>
</evidence>
<evidence type="ECO:0000313" key="10">
    <source>
        <dbReference type="Proteomes" id="UP001198151"/>
    </source>
</evidence>
<comment type="caution">
    <text evidence="9">The sequence shown here is derived from an EMBL/GenBank/DDBJ whole genome shotgun (WGS) entry which is preliminary data.</text>
</comment>
<dbReference type="EMBL" id="JAJEQX010000014">
    <property type="protein sequence ID" value="MCC2254608.1"/>
    <property type="molecule type" value="Genomic_DNA"/>
</dbReference>
<dbReference type="InterPro" id="IPR001901">
    <property type="entry name" value="Translocase_SecE/Sec61-g"/>
</dbReference>
<keyword evidence="5 8" id="KW-1133">Transmembrane helix</keyword>
<evidence type="ECO:0000256" key="2">
    <source>
        <dbReference type="ARBA" id="ARBA00022448"/>
    </source>
</evidence>
<keyword evidence="6" id="KW-0811">Translocation</keyword>
<dbReference type="InterPro" id="IPR038379">
    <property type="entry name" value="SecE_sf"/>
</dbReference>
<dbReference type="NCBIfam" id="TIGR00964">
    <property type="entry name" value="secE_bact"/>
    <property type="match status" value="1"/>
</dbReference>
<dbReference type="Gene3D" id="1.20.5.1030">
    <property type="entry name" value="Preprotein translocase secy subunit"/>
    <property type="match status" value="1"/>
</dbReference>
<keyword evidence="10" id="KW-1185">Reference proteome</keyword>
<feature type="transmembrane region" description="Helical" evidence="8">
    <location>
        <begin position="37"/>
        <end position="58"/>
    </location>
</feature>
<name>A0ABS8FZ69_9FIRM</name>
<reference evidence="9 10" key="1">
    <citation type="submission" date="2021-10" db="EMBL/GenBank/DDBJ databases">
        <title>Anaerobic single-cell dispensing facilitates the cultivation of human gut bacteria.</title>
        <authorList>
            <person name="Afrizal A."/>
        </authorList>
    </citation>
    <scope>NUCLEOTIDE SEQUENCE [LARGE SCALE GENOMIC DNA]</scope>
    <source>
        <strain evidence="9 10">CLA-AA-H200</strain>
    </source>
</reference>
<evidence type="ECO:0000256" key="8">
    <source>
        <dbReference type="SAM" id="Phobius"/>
    </source>
</evidence>
<evidence type="ECO:0000256" key="7">
    <source>
        <dbReference type="ARBA" id="ARBA00023136"/>
    </source>
</evidence>
<gene>
    <name evidence="9" type="primary">secE</name>
    <name evidence="9" type="ORF">LKD70_09285</name>
</gene>
<dbReference type="Proteomes" id="UP001198151">
    <property type="component" value="Unassembled WGS sequence"/>
</dbReference>
<evidence type="ECO:0000256" key="4">
    <source>
        <dbReference type="ARBA" id="ARBA00022927"/>
    </source>
</evidence>
<evidence type="ECO:0000256" key="5">
    <source>
        <dbReference type="ARBA" id="ARBA00022989"/>
    </source>
</evidence>
<dbReference type="Pfam" id="PF00584">
    <property type="entry name" value="SecE"/>
    <property type="match status" value="1"/>
</dbReference>
<evidence type="ECO:0000256" key="3">
    <source>
        <dbReference type="ARBA" id="ARBA00022692"/>
    </source>
</evidence>
<keyword evidence="3 8" id="KW-0812">Transmembrane</keyword>
<dbReference type="InterPro" id="IPR005807">
    <property type="entry name" value="SecE_bac"/>
</dbReference>
<comment type="subcellular location">
    <subcellularLocation>
        <location evidence="1">Membrane</location>
    </subcellularLocation>
</comment>
<sequence>MGKNKKSRNPVQMLKILVSEYKQISFPGRKKLFKDTIFVLIMALIFGILFSSIGASVTEGISFLLGQL</sequence>
<protein>
    <submittedName>
        <fullName evidence="9">Preprotein translocase subunit SecE</fullName>
    </submittedName>
</protein>
<dbReference type="RefSeq" id="WP_227707745.1">
    <property type="nucleotide sequence ID" value="NZ_JAJEQX010000014.1"/>
</dbReference>
<organism evidence="9 10">
    <name type="scientific">Ruminococcus turbiniformis</name>
    <dbReference type="NCBI Taxonomy" id="2881258"/>
    <lineage>
        <taxon>Bacteria</taxon>
        <taxon>Bacillati</taxon>
        <taxon>Bacillota</taxon>
        <taxon>Clostridia</taxon>
        <taxon>Eubacteriales</taxon>
        <taxon>Oscillospiraceae</taxon>
        <taxon>Ruminococcus</taxon>
    </lineage>
</organism>
<keyword evidence="7 8" id="KW-0472">Membrane</keyword>
<keyword evidence="4" id="KW-0653">Protein transport</keyword>
<proteinExistence type="predicted"/>
<evidence type="ECO:0000256" key="6">
    <source>
        <dbReference type="ARBA" id="ARBA00023010"/>
    </source>
</evidence>
<keyword evidence="2" id="KW-0813">Transport</keyword>
<evidence type="ECO:0000313" key="9">
    <source>
        <dbReference type="EMBL" id="MCC2254608.1"/>
    </source>
</evidence>